<dbReference type="EMBL" id="CP120628">
    <property type="protein sequence ID" value="WEW58329.1"/>
    <property type="molecule type" value="Genomic_DNA"/>
</dbReference>
<dbReference type="AlphaFoldDB" id="A0AAF0DGP2"/>
<gene>
    <name evidence="3" type="ORF">PRK78_003797</name>
</gene>
<dbReference type="InterPro" id="IPR007529">
    <property type="entry name" value="Znf_HIT"/>
</dbReference>
<evidence type="ECO:0000256" key="1">
    <source>
        <dbReference type="SAM" id="MobiDB-lite"/>
    </source>
</evidence>
<dbReference type="SUPFAM" id="SSF144232">
    <property type="entry name" value="HIT/MYND zinc finger-like"/>
    <property type="match status" value="1"/>
</dbReference>
<protein>
    <recommendedName>
        <fullName evidence="2">HIT-type domain-containing protein</fullName>
    </recommendedName>
</protein>
<organism evidence="3 4">
    <name type="scientific">Emydomyces testavorans</name>
    <dbReference type="NCBI Taxonomy" id="2070801"/>
    <lineage>
        <taxon>Eukaryota</taxon>
        <taxon>Fungi</taxon>
        <taxon>Dikarya</taxon>
        <taxon>Ascomycota</taxon>
        <taxon>Pezizomycotina</taxon>
        <taxon>Eurotiomycetes</taxon>
        <taxon>Eurotiomycetidae</taxon>
        <taxon>Onygenales</taxon>
        <taxon>Nannizziopsiaceae</taxon>
        <taxon>Emydomyces</taxon>
    </lineage>
</organism>
<accession>A0AAF0DGP2</accession>
<evidence type="ECO:0000313" key="3">
    <source>
        <dbReference type="EMBL" id="WEW58329.1"/>
    </source>
</evidence>
<proteinExistence type="predicted"/>
<keyword evidence="4" id="KW-1185">Reference proteome</keyword>
<dbReference type="Pfam" id="PF04438">
    <property type="entry name" value="zf-HIT"/>
    <property type="match status" value="1"/>
</dbReference>
<dbReference type="Proteomes" id="UP001219355">
    <property type="component" value="Chromosome 2"/>
</dbReference>
<reference evidence="3" key="1">
    <citation type="submission" date="2023-03" db="EMBL/GenBank/DDBJ databases">
        <title>Emydomyces testavorans Genome Sequence.</title>
        <authorList>
            <person name="Hoyer L."/>
        </authorList>
    </citation>
    <scope>NUCLEOTIDE SEQUENCE</scope>
    <source>
        <strain evidence="3">16-2883</strain>
    </source>
</reference>
<evidence type="ECO:0000259" key="2">
    <source>
        <dbReference type="Pfam" id="PF04438"/>
    </source>
</evidence>
<feature type="region of interest" description="Disordered" evidence="1">
    <location>
        <begin position="125"/>
        <end position="153"/>
    </location>
</feature>
<name>A0AAF0DGP2_9EURO</name>
<feature type="compositionally biased region" description="Low complexity" evidence="1">
    <location>
        <begin position="66"/>
        <end position="75"/>
    </location>
</feature>
<evidence type="ECO:0000313" key="4">
    <source>
        <dbReference type="Proteomes" id="UP001219355"/>
    </source>
</evidence>
<feature type="region of interest" description="Disordered" evidence="1">
    <location>
        <begin position="33"/>
        <end position="75"/>
    </location>
</feature>
<feature type="compositionally biased region" description="Basic residues" evidence="1">
    <location>
        <begin position="132"/>
        <end position="147"/>
    </location>
</feature>
<sequence length="206" mass="23054">MTPLCQICNREPFKYRCPTCGLHSCSQAHKSNCAPKPSTLTPGNAAKNETPIARTDSQVNDRDEGSTLTETETLSSNSLNRSLGFAQLEKSQKVQKLFTEYSTLRSRLRDIYKSTLEEEWVEMRSPVQNRSQGRRRAGQSAKTKRNRGPWTAEKGFRRGLGRVRKWRESCEAGAGGADGKAFMEFIALVLGEDGTHADQHQLEGFI</sequence>
<feature type="domain" description="HIT-type" evidence="2">
    <location>
        <begin position="1"/>
        <end position="26"/>
    </location>
</feature>